<evidence type="ECO:0000256" key="5">
    <source>
        <dbReference type="ARBA" id="ARBA00022822"/>
    </source>
</evidence>
<gene>
    <name evidence="11" type="ORF">I308_103674</name>
</gene>
<comment type="pathway">
    <text evidence="1">Amino-acid biosynthesis; L-tryptophan biosynthesis; L-tryptophan from chorismate: step 1/5.</text>
</comment>
<feature type="domain" description="Anthranilate synthase component I N-terminal" evidence="10">
    <location>
        <begin position="65"/>
        <end position="198"/>
    </location>
</feature>
<reference evidence="12" key="1">
    <citation type="submission" date="2015-01" db="EMBL/GenBank/DDBJ databases">
        <title>The Genome Sequence of Cryptococcus gattii MMRL2647.</title>
        <authorList>
            <consortium name="The Broad Institute Genomics Platform"/>
            <person name="Cuomo C."/>
            <person name="Litvintseva A."/>
            <person name="Chen Y."/>
            <person name="Heitman J."/>
            <person name="Sun S."/>
            <person name="Springer D."/>
            <person name="Dromer F."/>
            <person name="Young S."/>
            <person name="Zeng Q."/>
            <person name="Gargeya S."/>
            <person name="Abouelleil A."/>
            <person name="Alvarado L."/>
            <person name="Chapman S.B."/>
            <person name="Gainer-Dewar J."/>
            <person name="Goldberg J."/>
            <person name="Griggs A."/>
            <person name="Gujja S."/>
            <person name="Hansen M."/>
            <person name="Howarth C."/>
            <person name="Imamovic A."/>
            <person name="Larimer J."/>
            <person name="Murphy C."/>
            <person name="Naylor J."/>
            <person name="Pearson M."/>
            <person name="Priest M."/>
            <person name="Roberts A."/>
            <person name="Saif S."/>
            <person name="Shea T."/>
            <person name="Sykes S."/>
            <person name="Wortman J."/>
            <person name="Nusbaum C."/>
            <person name="Birren B."/>
        </authorList>
    </citation>
    <scope>NUCLEOTIDE SEQUENCE [LARGE SCALE GENOMIC DNA]</scope>
    <source>
        <strain evidence="12">IND107</strain>
    </source>
</reference>
<dbReference type="InterPro" id="IPR015890">
    <property type="entry name" value="Chorismate_C"/>
</dbReference>
<dbReference type="Pfam" id="PF00425">
    <property type="entry name" value="Chorismate_bind"/>
    <property type="match status" value="1"/>
</dbReference>
<dbReference type="PRINTS" id="PR00095">
    <property type="entry name" value="ANTSNTHASEI"/>
</dbReference>
<comment type="similarity">
    <text evidence="2">Belongs to the anthranilate synthase component I family.</text>
</comment>
<dbReference type="Proteomes" id="UP000054399">
    <property type="component" value="Unassembled WGS sequence"/>
</dbReference>
<dbReference type="InterPro" id="IPR019999">
    <property type="entry name" value="Anth_synth_I-like"/>
</dbReference>
<evidence type="ECO:0000259" key="10">
    <source>
        <dbReference type="Pfam" id="PF04715"/>
    </source>
</evidence>
<keyword evidence="12" id="KW-1185">Reference proteome</keyword>
<evidence type="ECO:0000313" key="12">
    <source>
        <dbReference type="Proteomes" id="UP000054399"/>
    </source>
</evidence>
<evidence type="ECO:0000313" key="11">
    <source>
        <dbReference type="EMBL" id="KAL0247600.1"/>
    </source>
</evidence>
<dbReference type="InterPro" id="IPR006805">
    <property type="entry name" value="Anth_synth_I_N"/>
</dbReference>
<dbReference type="PANTHER" id="PTHR11236:SF9">
    <property type="entry name" value="ANTHRANILATE SYNTHASE COMPONENT 1"/>
    <property type="match status" value="1"/>
</dbReference>
<evidence type="ECO:0000256" key="4">
    <source>
        <dbReference type="ARBA" id="ARBA00022605"/>
    </source>
</evidence>
<dbReference type="GeneID" id="91990530"/>
<feature type="region of interest" description="Disordered" evidence="8">
    <location>
        <begin position="30"/>
        <end position="49"/>
    </location>
</feature>
<evidence type="ECO:0000256" key="1">
    <source>
        <dbReference type="ARBA" id="ARBA00004873"/>
    </source>
</evidence>
<dbReference type="PANTHER" id="PTHR11236">
    <property type="entry name" value="AMINOBENZOATE/ANTHRANILATE SYNTHASE"/>
    <property type="match status" value="1"/>
</dbReference>
<name>A0ABR3BRG1_9TREE</name>
<dbReference type="EC" id="4.1.3.27" evidence="3"/>
<feature type="compositionally biased region" description="Low complexity" evidence="8">
    <location>
        <begin position="30"/>
        <end position="40"/>
    </location>
</feature>
<keyword evidence="4" id="KW-0028">Amino-acid biosynthesis</keyword>
<keyword evidence="5" id="KW-0822">Tryptophan biosynthesis</keyword>
<evidence type="ECO:0000256" key="6">
    <source>
        <dbReference type="ARBA" id="ARBA00023141"/>
    </source>
</evidence>
<keyword evidence="7" id="KW-0456">Lyase</keyword>
<reference evidence="11 12" key="2">
    <citation type="submission" date="2024-01" db="EMBL/GenBank/DDBJ databases">
        <title>Comparative genomics of Cryptococcus and Kwoniella reveals pathogenesis evolution and contrasting modes of karyotype evolution via chromosome fusion or intercentromeric recombination.</title>
        <authorList>
            <person name="Coelho M.A."/>
            <person name="David-Palma M."/>
            <person name="Shea T."/>
            <person name="Bowers K."/>
            <person name="Mcginley-Smith S."/>
            <person name="Mohammad A.W."/>
            <person name="Gnirke A."/>
            <person name="Yurkov A.M."/>
            <person name="Nowrousian M."/>
            <person name="Sun S."/>
            <person name="Cuomo C.A."/>
            <person name="Heitman J."/>
        </authorList>
    </citation>
    <scope>NUCLEOTIDE SEQUENCE [LARGE SCALE GENOMIC DNA]</scope>
    <source>
        <strain evidence="11 12">IND107</strain>
    </source>
</reference>
<protein>
    <recommendedName>
        <fullName evidence="3">anthranilate synthase</fullName>
        <ecNumber evidence="3">4.1.3.27</ecNumber>
    </recommendedName>
</protein>
<accession>A0ABR3BRG1</accession>
<evidence type="ECO:0000259" key="9">
    <source>
        <dbReference type="Pfam" id="PF00425"/>
    </source>
</evidence>
<comment type="caution">
    <text evidence="11">The sequence shown here is derived from an EMBL/GenBank/DDBJ whole genome shotgun (WGS) entry which is preliminary data.</text>
</comment>
<proteinExistence type="inferred from homology"/>
<evidence type="ECO:0000256" key="7">
    <source>
        <dbReference type="ARBA" id="ARBA00023239"/>
    </source>
</evidence>
<dbReference type="NCBIfam" id="TIGR00564">
    <property type="entry name" value="trpE_most"/>
    <property type="match status" value="1"/>
</dbReference>
<dbReference type="SUPFAM" id="SSF56322">
    <property type="entry name" value="ADC synthase"/>
    <property type="match status" value="1"/>
</dbReference>
<dbReference type="InterPro" id="IPR005256">
    <property type="entry name" value="Anth_synth_I_PabB"/>
</dbReference>
<organism evidence="11 12">
    <name type="scientific">Cryptococcus tetragattii IND107</name>
    <dbReference type="NCBI Taxonomy" id="1296105"/>
    <lineage>
        <taxon>Eukaryota</taxon>
        <taxon>Fungi</taxon>
        <taxon>Dikarya</taxon>
        <taxon>Basidiomycota</taxon>
        <taxon>Agaricomycotina</taxon>
        <taxon>Tremellomycetes</taxon>
        <taxon>Tremellales</taxon>
        <taxon>Cryptococcaceae</taxon>
        <taxon>Cryptococcus</taxon>
        <taxon>Cryptococcus gattii species complex</taxon>
    </lineage>
</organism>
<dbReference type="Gene3D" id="3.60.120.10">
    <property type="entry name" value="Anthranilate synthase"/>
    <property type="match status" value="1"/>
</dbReference>
<evidence type="ECO:0000256" key="2">
    <source>
        <dbReference type="ARBA" id="ARBA00009562"/>
    </source>
</evidence>
<sequence>MDTSVLRPTPSLEELTNLFATASSSTTTLTSRSTTLFPTPNAEPSKPVEPAKPNLIPVYVEIPADLLTPVSAYLKIAKDEKYSYLLESVVGGESLARYSFVGSNPFKTIKTGAGEEVEGDPLKALEKELEPYRFAKIPEISAFTGGAVGFITYDAISHFEPVTTPATPLHNPIPGMPEACFMLFSTNIIFDHIYQTVKIVSHVYLPDGTPTSEIPSLYDEASARIDSVRRKLMSPETPMPPQGHITLGNQSESNVGKVGYEGFVTKLKEHIVKGDIIQAVPSQRLTRETALHPFNVYRHLRRVNPSPYMFYLDCGDIRLVGASPETLCKVEGRKVYNHAIAGTVKRGKTEEEDAVLGAGLLASDKDRAEHIMLVDLARNDVNRVCKPETVNVDNLMQVEKFSHVIHLTSQISGILRDDQSRFDAFRSIFPAGTVSGAPKIKAIQLISGLEKERRGVYAGAVGRFDFDRDNLDTCIAIRTMTFKDGKVFLQAGGGIVFDSVEEDEFVETINKLRANVKCIEEAEKYYARLQGQNV</sequence>
<feature type="domain" description="Chorismate-utilising enzyme C-terminal" evidence="9">
    <location>
        <begin position="259"/>
        <end position="511"/>
    </location>
</feature>
<keyword evidence="6" id="KW-0057">Aromatic amino acid biosynthesis</keyword>
<evidence type="ECO:0000256" key="3">
    <source>
        <dbReference type="ARBA" id="ARBA00012266"/>
    </source>
</evidence>
<dbReference type="InterPro" id="IPR005801">
    <property type="entry name" value="ADC_synthase"/>
</dbReference>
<evidence type="ECO:0000256" key="8">
    <source>
        <dbReference type="SAM" id="MobiDB-lite"/>
    </source>
</evidence>
<dbReference type="Pfam" id="PF04715">
    <property type="entry name" value="Anth_synt_I_N"/>
    <property type="match status" value="1"/>
</dbReference>
<dbReference type="EMBL" id="ATAM02000006">
    <property type="protein sequence ID" value="KAL0247600.1"/>
    <property type="molecule type" value="Genomic_DNA"/>
</dbReference>
<dbReference type="RefSeq" id="XP_066613561.1">
    <property type="nucleotide sequence ID" value="XM_066758159.1"/>
</dbReference>